<name>A0ACB9AVQ8_9ASTR</name>
<dbReference type="EMBL" id="CM042041">
    <property type="protein sequence ID" value="KAI3714344.1"/>
    <property type="molecule type" value="Genomic_DNA"/>
</dbReference>
<sequence length="159" mass="17539">MLPFKRVKDPAMKGGGKRILITINVVGSTGPIRLVVSEEAEVAAVIETALKSYARESRLPVLGTKCSDFFLYTPVAGTEALSPWDMIGSFGVRNFMLCKKQPRVVTETAEIARKGSGNWKSWFNKSLTLKVTSHRIDSKRLGIGSLDDVLFFKFGRIVS</sequence>
<reference evidence="2" key="1">
    <citation type="journal article" date="2022" name="Mol. Ecol. Resour.">
        <title>The genomes of chicory, endive, great burdock and yacon provide insights into Asteraceae palaeo-polyploidization history and plant inulin production.</title>
        <authorList>
            <person name="Fan W."/>
            <person name="Wang S."/>
            <person name="Wang H."/>
            <person name="Wang A."/>
            <person name="Jiang F."/>
            <person name="Liu H."/>
            <person name="Zhao H."/>
            <person name="Xu D."/>
            <person name="Zhang Y."/>
        </authorList>
    </citation>
    <scope>NUCLEOTIDE SEQUENCE [LARGE SCALE GENOMIC DNA]</scope>
    <source>
        <strain evidence="2">cv. Yunnan</strain>
    </source>
</reference>
<comment type="caution">
    <text evidence="1">The sequence shown here is derived from an EMBL/GenBank/DDBJ whole genome shotgun (WGS) entry which is preliminary data.</text>
</comment>
<proteinExistence type="predicted"/>
<keyword evidence="2" id="KW-1185">Reference proteome</keyword>
<evidence type="ECO:0000313" key="2">
    <source>
        <dbReference type="Proteomes" id="UP001056120"/>
    </source>
</evidence>
<evidence type="ECO:0000313" key="1">
    <source>
        <dbReference type="EMBL" id="KAI3714344.1"/>
    </source>
</evidence>
<gene>
    <name evidence="1" type="ORF">L1987_72941</name>
</gene>
<accession>A0ACB9AVQ8</accession>
<dbReference type="Proteomes" id="UP001056120">
    <property type="component" value="Linkage Group LG24"/>
</dbReference>
<protein>
    <submittedName>
        <fullName evidence="1">Uncharacterized protein</fullName>
    </submittedName>
</protein>
<organism evidence="1 2">
    <name type="scientific">Smallanthus sonchifolius</name>
    <dbReference type="NCBI Taxonomy" id="185202"/>
    <lineage>
        <taxon>Eukaryota</taxon>
        <taxon>Viridiplantae</taxon>
        <taxon>Streptophyta</taxon>
        <taxon>Embryophyta</taxon>
        <taxon>Tracheophyta</taxon>
        <taxon>Spermatophyta</taxon>
        <taxon>Magnoliopsida</taxon>
        <taxon>eudicotyledons</taxon>
        <taxon>Gunneridae</taxon>
        <taxon>Pentapetalae</taxon>
        <taxon>asterids</taxon>
        <taxon>campanulids</taxon>
        <taxon>Asterales</taxon>
        <taxon>Asteraceae</taxon>
        <taxon>Asteroideae</taxon>
        <taxon>Heliantheae alliance</taxon>
        <taxon>Millerieae</taxon>
        <taxon>Smallanthus</taxon>
    </lineage>
</organism>
<reference evidence="1 2" key="2">
    <citation type="journal article" date="2022" name="Mol. Ecol. Resour.">
        <title>The genomes of chicory, endive, great burdock and yacon provide insights into Asteraceae paleo-polyploidization history and plant inulin production.</title>
        <authorList>
            <person name="Fan W."/>
            <person name="Wang S."/>
            <person name="Wang H."/>
            <person name="Wang A."/>
            <person name="Jiang F."/>
            <person name="Liu H."/>
            <person name="Zhao H."/>
            <person name="Xu D."/>
            <person name="Zhang Y."/>
        </authorList>
    </citation>
    <scope>NUCLEOTIDE SEQUENCE [LARGE SCALE GENOMIC DNA]</scope>
    <source>
        <strain evidence="2">cv. Yunnan</strain>
        <tissue evidence="1">Leaves</tissue>
    </source>
</reference>